<gene>
    <name evidence="2" type="ORF">AXK60_03460</name>
    <name evidence="1" type="ORF">AXK61_00810</name>
</gene>
<name>A0A138AWY9_9ACTN</name>
<keyword evidence="4" id="KW-1185">Reference proteome</keyword>
<dbReference type="EMBL" id="LSRE01000001">
    <property type="protein sequence ID" value="KXP01387.1"/>
    <property type="molecule type" value="Genomic_DNA"/>
</dbReference>
<organism evidence="2 3">
    <name type="scientific">Tsukamurella pseudospumae</name>
    <dbReference type="NCBI Taxonomy" id="239498"/>
    <lineage>
        <taxon>Bacteria</taxon>
        <taxon>Bacillati</taxon>
        <taxon>Actinomycetota</taxon>
        <taxon>Actinomycetes</taxon>
        <taxon>Mycobacteriales</taxon>
        <taxon>Tsukamurellaceae</taxon>
        <taxon>Tsukamurella</taxon>
    </lineage>
</organism>
<protein>
    <submittedName>
        <fullName evidence="2">Uncharacterized protein</fullName>
    </submittedName>
</protein>
<accession>A0A138AWY9</accession>
<reference evidence="1 4" key="2">
    <citation type="submission" date="2016-02" db="EMBL/GenBank/DDBJ databases">
        <authorList>
            <person name="Teng J.L."/>
            <person name="Tang Y."/>
            <person name="Huang Y."/>
            <person name="Guo F."/>
            <person name="Wei W."/>
            <person name="Chen J.H."/>
            <person name="Wong S.Y."/>
            <person name="Lau S.K."/>
            <person name="Woo P.C."/>
        </authorList>
    </citation>
    <scope>NUCLEOTIDE SEQUENCE [LARGE SCALE GENOMIC DNA]</scope>
    <source>
        <strain evidence="1 4">JCM 13375</strain>
    </source>
</reference>
<reference evidence="3" key="3">
    <citation type="submission" date="2016-02" db="EMBL/GenBank/DDBJ databases">
        <authorList>
            <person name="Wen L."/>
            <person name="He K."/>
            <person name="Yang H."/>
        </authorList>
    </citation>
    <scope>NUCLEOTIDE SEQUENCE [LARGE SCALE GENOMIC DNA]</scope>
    <source>
        <strain evidence="3">JCM 15929</strain>
    </source>
</reference>
<dbReference type="OrthoDB" id="4774093at2"/>
<comment type="caution">
    <text evidence="2">The sequence shown here is derived from an EMBL/GenBank/DDBJ whole genome shotgun (WGS) entry which is preliminary data.</text>
</comment>
<proteinExistence type="predicted"/>
<dbReference type="RefSeq" id="WP_068569551.1">
    <property type="nucleotide sequence ID" value="NZ_LSRE01000001.1"/>
</dbReference>
<evidence type="ECO:0000313" key="3">
    <source>
        <dbReference type="Proteomes" id="UP000070258"/>
    </source>
</evidence>
<dbReference type="EMBL" id="LSRF01000001">
    <property type="protein sequence ID" value="KXP14939.1"/>
    <property type="molecule type" value="Genomic_DNA"/>
</dbReference>
<dbReference type="STRING" id="239498.AXK60_03460"/>
<sequence>MDTFTGRELYEAFHADYDAVTERDARIYDAEGRLLARGKLAALRLDESRGGEQIEYSFSSLHGDVPWDPSHRIELAPQLVR</sequence>
<evidence type="ECO:0000313" key="4">
    <source>
        <dbReference type="Proteomes" id="UP000070409"/>
    </source>
</evidence>
<evidence type="ECO:0000313" key="2">
    <source>
        <dbReference type="EMBL" id="KXP14939.1"/>
    </source>
</evidence>
<reference evidence="2" key="1">
    <citation type="submission" date="2016-02" db="EMBL/GenBank/DDBJ databases">
        <authorList>
            <person name="Teng J.L."/>
            <person name="Yang Y."/>
            <person name="Huang Y."/>
            <person name="Guo F."/>
            <person name="Wei W."/>
            <person name="Chen J.H."/>
            <person name="Wong S.Y."/>
            <person name="Lau S.K."/>
            <person name="Woo P.C."/>
        </authorList>
    </citation>
    <scope>NUCLEOTIDE SEQUENCE</scope>
    <source>
        <strain evidence="2">JCM 15929</strain>
    </source>
</reference>
<dbReference type="AlphaFoldDB" id="A0A138AWY9"/>
<dbReference type="Proteomes" id="UP000070258">
    <property type="component" value="Unassembled WGS sequence"/>
</dbReference>
<dbReference type="Proteomes" id="UP000070409">
    <property type="component" value="Unassembled WGS sequence"/>
</dbReference>
<evidence type="ECO:0000313" key="1">
    <source>
        <dbReference type="EMBL" id="KXP01387.1"/>
    </source>
</evidence>